<dbReference type="Proteomes" id="UP000076532">
    <property type="component" value="Unassembled WGS sequence"/>
</dbReference>
<sequence>MLIHGVGWDSSYWDFVVGDDETFSYVRASADAGISTFAFDRLGTGLSEKPDPYAVVQAATDLAIARQLGVMLRNGSITSQGHNFTKVIGVGHSYGSIQVEALTAIAPNLFDAVILTGFSVNATGLPVSLAGLAFKTATEVAPDRFSPAQLSDGYLAPSNSYSYQWAFLHYPGFTPATVARIQATEQPVTVGVVYTFTSLVQPAPNFAGPVHVVTGANDFIFCLANCYAVPSDSNQTSMLDFVQELYPKVTPDKFSTYIPASTGHLLNGQESAPQTYANMLAFAESVFAA</sequence>
<dbReference type="InterPro" id="IPR029058">
    <property type="entry name" value="AB_hydrolase_fold"/>
</dbReference>
<dbReference type="Pfam" id="PF12697">
    <property type="entry name" value="Abhydrolase_6"/>
    <property type="match status" value="1"/>
</dbReference>
<dbReference type="InterPro" id="IPR000073">
    <property type="entry name" value="AB_hydrolase_1"/>
</dbReference>
<dbReference type="OrthoDB" id="1743579at2759"/>
<reference evidence="2 3" key="1">
    <citation type="journal article" date="2016" name="Mol. Biol. Evol.">
        <title>Comparative Genomics of Early-Diverging Mushroom-Forming Fungi Provides Insights into the Origins of Lignocellulose Decay Capabilities.</title>
        <authorList>
            <person name="Nagy L.G."/>
            <person name="Riley R."/>
            <person name="Tritt A."/>
            <person name="Adam C."/>
            <person name="Daum C."/>
            <person name="Floudas D."/>
            <person name="Sun H."/>
            <person name="Yadav J.S."/>
            <person name="Pangilinan J."/>
            <person name="Larsson K.H."/>
            <person name="Matsuura K."/>
            <person name="Barry K."/>
            <person name="Labutti K."/>
            <person name="Kuo R."/>
            <person name="Ohm R.A."/>
            <person name="Bhattacharya S.S."/>
            <person name="Shirouzu T."/>
            <person name="Yoshinaga Y."/>
            <person name="Martin F.M."/>
            <person name="Grigoriev I.V."/>
            <person name="Hibbett D.S."/>
        </authorList>
    </citation>
    <scope>NUCLEOTIDE SEQUENCE [LARGE SCALE GENOMIC DNA]</scope>
    <source>
        <strain evidence="2 3">CBS 109695</strain>
    </source>
</reference>
<name>A0A166DU31_9AGAM</name>
<dbReference type="STRING" id="436010.A0A166DU31"/>
<proteinExistence type="predicted"/>
<accession>A0A166DU31</accession>
<keyword evidence="3" id="KW-1185">Reference proteome</keyword>
<gene>
    <name evidence="2" type="ORF">FIBSPDRAFT_96507</name>
</gene>
<evidence type="ECO:0000259" key="1">
    <source>
        <dbReference type="Pfam" id="PF12697"/>
    </source>
</evidence>
<dbReference type="EMBL" id="KV417609">
    <property type="protein sequence ID" value="KZP15070.1"/>
    <property type="molecule type" value="Genomic_DNA"/>
</dbReference>
<protein>
    <recommendedName>
        <fullName evidence="1">AB hydrolase-1 domain-containing protein</fullName>
    </recommendedName>
</protein>
<dbReference type="SUPFAM" id="SSF53474">
    <property type="entry name" value="alpha/beta-Hydrolases"/>
    <property type="match status" value="1"/>
</dbReference>
<evidence type="ECO:0000313" key="3">
    <source>
        <dbReference type="Proteomes" id="UP000076532"/>
    </source>
</evidence>
<dbReference type="Gene3D" id="3.40.50.1820">
    <property type="entry name" value="alpha/beta hydrolase"/>
    <property type="match status" value="1"/>
</dbReference>
<dbReference type="AlphaFoldDB" id="A0A166DU31"/>
<organism evidence="2 3">
    <name type="scientific">Athelia psychrophila</name>
    <dbReference type="NCBI Taxonomy" id="1759441"/>
    <lineage>
        <taxon>Eukaryota</taxon>
        <taxon>Fungi</taxon>
        <taxon>Dikarya</taxon>
        <taxon>Basidiomycota</taxon>
        <taxon>Agaricomycotina</taxon>
        <taxon>Agaricomycetes</taxon>
        <taxon>Agaricomycetidae</taxon>
        <taxon>Atheliales</taxon>
        <taxon>Atheliaceae</taxon>
        <taxon>Athelia</taxon>
    </lineage>
</organism>
<evidence type="ECO:0000313" key="2">
    <source>
        <dbReference type="EMBL" id="KZP15070.1"/>
    </source>
</evidence>
<feature type="domain" description="AB hydrolase-1" evidence="1">
    <location>
        <begin position="2"/>
        <end position="274"/>
    </location>
</feature>